<dbReference type="InterPro" id="IPR000719">
    <property type="entry name" value="Prot_kinase_dom"/>
</dbReference>
<dbReference type="PROSITE" id="PS00107">
    <property type="entry name" value="PROTEIN_KINASE_ATP"/>
    <property type="match status" value="1"/>
</dbReference>
<evidence type="ECO:0000313" key="3">
    <source>
        <dbReference type="EMBL" id="CAB9494019.1"/>
    </source>
</evidence>
<dbReference type="InterPro" id="IPR053235">
    <property type="entry name" value="Ser_Thr_kinase"/>
</dbReference>
<keyword evidence="1" id="KW-0547">Nucleotide-binding</keyword>
<evidence type="ECO:0000313" key="4">
    <source>
        <dbReference type="Proteomes" id="UP000509458"/>
    </source>
</evidence>
<keyword evidence="3" id="KW-0808">Transferase</keyword>
<dbReference type="EMBL" id="LR812090">
    <property type="protein sequence ID" value="CAB9494019.1"/>
    <property type="molecule type" value="Genomic_DNA"/>
</dbReference>
<dbReference type="PANTHER" id="PTHR24361">
    <property type="entry name" value="MITOGEN-ACTIVATED KINASE KINASE KINASE"/>
    <property type="match status" value="1"/>
</dbReference>
<protein>
    <submittedName>
        <fullName evidence="3">Serine/threonine protein kinase</fullName>
    </submittedName>
</protein>
<keyword evidence="3" id="KW-0418">Kinase</keyword>
<dbReference type="GO" id="GO:0005524">
    <property type="term" value="F:ATP binding"/>
    <property type="evidence" value="ECO:0007669"/>
    <property type="project" value="UniProtKB-UniRule"/>
</dbReference>
<accession>A0A6T9Y1H8</accession>
<evidence type="ECO:0000259" key="2">
    <source>
        <dbReference type="PROSITE" id="PS50011"/>
    </source>
</evidence>
<dbReference type="Pfam" id="PF00069">
    <property type="entry name" value="Pkinase"/>
    <property type="match status" value="1"/>
</dbReference>
<dbReference type="InterPro" id="IPR017441">
    <property type="entry name" value="Protein_kinase_ATP_BS"/>
</dbReference>
<dbReference type="PROSITE" id="PS50011">
    <property type="entry name" value="PROTEIN_KINASE_DOM"/>
    <property type="match status" value="1"/>
</dbReference>
<dbReference type="SMART" id="SM00220">
    <property type="entry name" value="S_TKc"/>
    <property type="match status" value="1"/>
</dbReference>
<dbReference type="Gene3D" id="1.10.510.10">
    <property type="entry name" value="Transferase(Phosphotransferase) domain 1"/>
    <property type="match status" value="1"/>
</dbReference>
<organism evidence="3 4">
    <name type="scientific">Alteromonas macleodii</name>
    <name type="common">Pseudoalteromonas macleodii</name>
    <dbReference type="NCBI Taxonomy" id="28108"/>
    <lineage>
        <taxon>Bacteria</taxon>
        <taxon>Pseudomonadati</taxon>
        <taxon>Pseudomonadota</taxon>
        <taxon>Gammaproteobacteria</taxon>
        <taxon>Alteromonadales</taxon>
        <taxon>Alteromonadaceae</taxon>
        <taxon>Alteromonas/Salinimonas group</taxon>
        <taxon>Alteromonas</taxon>
    </lineage>
</organism>
<keyword evidence="3" id="KW-0723">Serine/threonine-protein kinase</keyword>
<keyword evidence="1" id="KW-0067">ATP-binding</keyword>
<name>A0A6T9Y1H8_ALTMA</name>
<dbReference type="GO" id="GO:0004674">
    <property type="term" value="F:protein serine/threonine kinase activity"/>
    <property type="evidence" value="ECO:0007669"/>
    <property type="project" value="UniProtKB-KW"/>
</dbReference>
<evidence type="ECO:0000256" key="1">
    <source>
        <dbReference type="PROSITE-ProRule" id="PRU10141"/>
    </source>
</evidence>
<dbReference type="InterPro" id="IPR011009">
    <property type="entry name" value="Kinase-like_dom_sf"/>
</dbReference>
<feature type="binding site" evidence="1">
    <location>
        <position position="73"/>
    </location>
    <ligand>
        <name>ATP</name>
        <dbReference type="ChEBI" id="CHEBI:30616"/>
    </ligand>
</feature>
<dbReference type="GO" id="GO:0005737">
    <property type="term" value="C:cytoplasm"/>
    <property type="evidence" value="ECO:0007669"/>
    <property type="project" value="TreeGrafter"/>
</dbReference>
<dbReference type="AlphaFoldDB" id="A0A6T9Y1H8"/>
<dbReference type="SUPFAM" id="SSF56112">
    <property type="entry name" value="Protein kinase-like (PK-like)"/>
    <property type="match status" value="1"/>
</dbReference>
<gene>
    <name evidence="3" type="ORF">ALFOR1_30960</name>
</gene>
<feature type="domain" description="Protein kinase" evidence="2">
    <location>
        <begin position="45"/>
        <end position="310"/>
    </location>
</feature>
<dbReference type="Proteomes" id="UP000509458">
    <property type="component" value="Chromosome"/>
</dbReference>
<proteinExistence type="predicted"/>
<dbReference type="RefSeq" id="WP_179983458.1">
    <property type="nucleotide sequence ID" value="NZ_LR812090.1"/>
</dbReference>
<reference evidence="3 4" key="1">
    <citation type="submission" date="2020-06" db="EMBL/GenBank/DDBJ databases">
        <authorList>
            <person name="Duchaud E."/>
        </authorList>
    </citation>
    <scope>NUCLEOTIDE SEQUENCE [LARGE SCALE GENOMIC DNA]</scope>
    <source>
        <strain evidence="3">Alteromonas fortis</strain>
    </source>
</reference>
<sequence length="627" mass="71121">MSQLKGLKHFYIPDEQSIYLLSHADAKKLKDWVNLCMSQLAGLGYSDIELLGKGAFGFAFAGNAPSGESRVFKFSRITLPQHVQDRLEEEAFMLSHVNHKFVPRFIEYQQIRKQSILVMGRAPGEDLEKVSLKTGPLPPRIIVKIAVQVGELLSSFRQYSENGETKPIVHGDIKPSNLVWDATNESIGLIDWGSSVFAQTDIAGQYVGNNVMDLMSGELHQTNARLGDVYFIGEEQLNGALSSPRFDEQGLASTLYALASGQSCRYGSKVITPSSLGLPKMLANILEYMLSDDPVKRRQGGDYLFNHLHVLKNMVFTQDKQTQYTPLIPTWLTHTLNADIETVVYSSRKSYLRQQVLLSDSLDDRDVEELRYIDDAQFDRYYKNYLQGMGDTEKAFVSAISRLGRYPVVGGMAVRWEPEGIYVDSSLNLYDETLKTAFDLAVNNVINLARAIHKPAVFKCCMFNAKNTLHIERDSEDEDFLPGNDLSIPYELSRVSAHKDESRTHSYFEDGDDPDELLKLPQDIIETIVQLNSIHHTGCIIFEALPKHLKIHNYYTLLDHSQEKRFKALLAQLVQQIPNIKGLGISGFMKLPYKDTRFFEHKAKLPEKYYPRNPKAVIEENVQHVRD</sequence>